<dbReference type="EMBL" id="JACBZH010000001">
    <property type="protein sequence ID" value="NYH92921.1"/>
    <property type="molecule type" value="Genomic_DNA"/>
</dbReference>
<evidence type="ECO:0000313" key="2">
    <source>
        <dbReference type="EMBL" id="NYH92921.1"/>
    </source>
</evidence>
<protein>
    <submittedName>
        <fullName evidence="2">Uncharacterized protein</fullName>
    </submittedName>
</protein>
<dbReference type="Proteomes" id="UP000579605">
    <property type="component" value="Unassembled WGS sequence"/>
</dbReference>
<evidence type="ECO:0000256" key="1">
    <source>
        <dbReference type="SAM" id="Phobius"/>
    </source>
</evidence>
<reference evidence="2 3" key="1">
    <citation type="submission" date="2020-07" db="EMBL/GenBank/DDBJ databases">
        <title>Sequencing the genomes of 1000 actinobacteria strains.</title>
        <authorList>
            <person name="Klenk H.-P."/>
        </authorList>
    </citation>
    <scope>NUCLEOTIDE SEQUENCE [LARGE SCALE GENOMIC DNA]</scope>
    <source>
        <strain evidence="2 3">DSM 18448</strain>
    </source>
</reference>
<name>A0A852ZII0_9ACTN</name>
<keyword evidence="1" id="KW-0472">Membrane</keyword>
<keyword evidence="3" id="KW-1185">Reference proteome</keyword>
<proteinExistence type="predicted"/>
<keyword evidence="1" id="KW-1133">Transmembrane helix</keyword>
<dbReference type="AlphaFoldDB" id="A0A852ZII0"/>
<gene>
    <name evidence="2" type="ORF">F4554_005559</name>
</gene>
<comment type="caution">
    <text evidence="2">The sequence shown here is derived from an EMBL/GenBank/DDBJ whole genome shotgun (WGS) entry which is preliminary data.</text>
</comment>
<accession>A0A852ZII0</accession>
<dbReference type="RefSeq" id="WP_179790346.1">
    <property type="nucleotide sequence ID" value="NZ_BAAARR010000031.1"/>
</dbReference>
<sequence length="136" mass="14519">MAPIPATTNHAPKASSRRALAILVAVALLAAGAWWWLLGQHQATPWVVEGQALTNSEVTAISLHKASVKKFNNEGFVIGGATWSSKGGPWHDAGGTSCLKSRPNSFQHVRLGIIENRGDPEGAGSRWAVVWIECLD</sequence>
<evidence type="ECO:0000313" key="3">
    <source>
        <dbReference type="Proteomes" id="UP000579605"/>
    </source>
</evidence>
<keyword evidence="1" id="KW-0812">Transmembrane</keyword>
<organism evidence="2 3">
    <name type="scientific">Actinopolymorpha rutila</name>
    <dbReference type="NCBI Taxonomy" id="446787"/>
    <lineage>
        <taxon>Bacteria</taxon>
        <taxon>Bacillati</taxon>
        <taxon>Actinomycetota</taxon>
        <taxon>Actinomycetes</taxon>
        <taxon>Propionibacteriales</taxon>
        <taxon>Actinopolymorphaceae</taxon>
        <taxon>Actinopolymorpha</taxon>
    </lineage>
</organism>
<feature type="transmembrane region" description="Helical" evidence="1">
    <location>
        <begin position="20"/>
        <end position="38"/>
    </location>
</feature>